<evidence type="ECO:0000256" key="4">
    <source>
        <dbReference type="HAMAP-Rule" id="MF_00695"/>
    </source>
</evidence>
<dbReference type="EMBL" id="CP154858">
    <property type="protein sequence ID" value="XDT72851.1"/>
    <property type="molecule type" value="Genomic_DNA"/>
</dbReference>
<evidence type="ECO:0000256" key="1">
    <source>
        <dbReference type="ARBA" id="ARBA00022475"/>
    </source>
</evidence>
<keyword evidence="3 4" id="KW-0472">Membrane</keyword>
<comment type="subcellular location">
    <subcellularLocation>
        <location evidence="4">Cytoplasm</location>
    </subcellularLocation>
    <subcellularLocation>
        <location evidence="4">Cell membrane</location>
        <topology evidence="4">Peripheral membrane protein</topology>
        <orientation evidence="4">Cytoplasmic side</orientation>
    </subcellularLocation>
</comment>
<dbReference type="InterPro" id="IPR035932">
    <property type="entry name" value="HflD-like_sf"/>
</dbReference>
<evidence type="ECO:0000256" key="3">
    <source>
        <dbReference type="ARBA" id="ARBA00023136"/>
    </source>
</evidence>
<dbReference type="KEGG" id="tcd:AAIA72_02370"/>
<gene>
    <name evidence="4 5" type="primary">hflD</name>
    <name evidence="5" type="ORF">AAIA72_02370</name>
</gene>
<keyword evidence="1 4" id="KW-1003">Cell membrane</keyword>
<organism evidence="5">
    <name type="scientific">Thermohahella caldifontis</name>
    <dbReference type="NCBI Taxonomy" id="3142973"/>
    <lineage>
        <taxon>Bacteria</taxon>
        <taxon>Pseudomonadati</taxon>
        <taxon>Pseudomonadota</taxon>
        <taxon>Gammaproteobacteria</taxon>
        <taxon>Oceanospirillales</taxon>
        <taxon>Hahellaceae</taxon>
        <taxon>Thermohahella</taxon>
    </lineage>
</organism>
<dbReference type="Gene3D" id="1.10.3890.10">
    <property type="entry name" value="HflD-like"/>
    <property type="match status" value="1"/>
</dbReference>
<evidence type="ECO:0000256" key="2">
    <source>
        <dbReference type="ARBA" id="ARBA00022490"/>
    </source>
</evidence>
<dbReference type="AlphaFoldDB" id="A0AB39UX44"/>
<dbReference type="RefSeq" id="WP_369601852.1">
    <property type="nucleotide sequence ID" value="NZ_CP154858.1"/>
</dbReference>
<protein>
    <recommendedName>
        <fullName evidence="4">High frequency lysogenization protein HflD homolog</fullName>
    </recommendedName>
</protein>
<dbReference type="GO" id="GO:0005737">
    <property type="term" value="C:cytoplasm"/>
    <property type="evidence" value="ECO:0007669"/>
    <property type="project" value="UniProtKB-SubCell"/>
</dbReference>
<dbReference type="PANTHER" id="PTHR38100">
    <property type="entry name" value="HIGH FREQUENCY LYSOGENIZATION PROTEIN HFLD"/>
    <property type="match status" value="1"/>
</dbReference>
<dbReference type="HAMAP" id="MF_00695">
    <property type="entry name" value="HflD_protein"/>
    <property type="match status" value="1"/>
</dbReference>
<dbReference type="PANTHER" id="PTHR38100:SF1">
    <property type="entry name" value="HIGH FREQUENCY LYSOGENIZATION PROTEIN HFLD"/>
    <property type="match status" value="1"/>
</dbReference>
<dbReference type="Pfam" id="PF04356">
    <property type="entry name" value="DUF489"/>
    <property type="match status" value="1"/>
</dbReference>
<reference evidence="5" key="1">
    <citation type="submission" date="2024-05" db="EMBL/GenBank/DDBJ databases">
        <title>Genome sequencing of novel strain.</title>
        <authorList>
            <person name="Ganbat D."/>
            <person name="Ganbat S."/>
            <person name="Lee S.-J."/>
        </authorList>
    </citation>
    <scope>NUCLEOTIDE SEQUENCE</scope>
    <source>
        <strain evidence="5">SMD15-11</strain>
    </source>
</reference>
<keyword evidence="2 4" id="KW-0963">Cytoplasm</keyword>
<dbReference type="GO" id="GO:0005886">
    <property type="term" value="C:plasma membrane"/>
    <property type="evidence" value="ECO:0007669"/>
    <property type="project" value="UniProtKB-SubCell"/>
</dbReference>
<dbReference type="NCBIfam" id="NF001246">
    <property type="entry name" value="PRK00218.1-2"/>
    <property type="match status" value="1"/>
</dbReference>
<dbReference type="InterPro" id="IPR007451">
    <property type="entry name" value="HflD"/>
</dbReference>
<name>A0AB39UX44_9GAMM</name>
<sequence>MNLTPQEEQVIALAGVFQAGALVDQLARQGMAGQTAINATLGSLFVRHPDSALDVFGDLFALQTGLQELRALLARENDPSRINALRYAITLLYLEGKLNKKPVLLARIGEFLDQLGEVSGADLQDEAVLATLANAYSATVGTLSQRIRVVGDPQYLKPEASANRIRALLLGGIRAARLWRQLGGRRWHLLVRRRRLLETCEALLHR</sequence>
<evidence type="ECO:0000313" key="5">
    <source>
        <dbReference type="EMBL" id="XDT72851.1"/>
    </source>
</evidence>
<proteinExistence type="inferred from homology"/>
<accession>A0AB39UX44</accession>
<comment type="similarity">
    <text evidence="4">Belongs to the HflD family.</text>
</comment>
<dbReference type="SUPFAM" id="SSF101322">
    <property type="entry name" value="YcfC-like"/>
    <property type="match status" value="1"/>
</dbReference>